<dbReference type="RefSeq" id="WP_157479044.1">
    <property type="nucleotide sequence ID" value="NZ_CP046566.1"/>
</dbReference>
<dbReference type="EMBL" id="CP046566">
    <property type="protein sequence ID" value="QGW28691.1"/>
    <property type="molecule type" value="Genomic_DNA"/>
</dbReference>
<gene>
    <name evidence="2" type="ORF">GLV81_11805</name>
</gene>
<dbReference type="SUPFAM" id="SSF47781">
    <property type="entry name" value="RuvA domain 2-like"/>
    <property type="match status" value="1"/>
</dbReference>
<evidence type="ECO:0000256" key="1">
    <source>
        <dbReference type="SAM" id="SignalP"/>
    </source>
</evidence>
<dbReference type="AlphaFoldDB" id="A0A6I6H247"/>
<feature type="chain" id="PRO_5026338407" description="Helix-hairpin-helix domain-containing protein" evidence="1">
    <location>
        <begin position="20"/>
        <end position="681"/>
    </location>
</feature>
<keyword evidence="3" id="KW-1185">Reference proteome</keyword>
<dbReference type="Proteomes" id="UP000426027">
    <property type="component" value="Chromosome"/>
</dbReference>
<sequence length="681" mass="78659">MKRCWLLIVGCMLLLHVQAQVVQQTTVEQQLENLAEADETETEDDSYLQQIQQYSRNPLNMNTAQEADLQVFRFLSELQIQTFLQYRRLNGLLLSVYELQSVPGWDLETIARIRPYISVGPAENLLQNFRKRFTEGNHYILFRVGQTLEKSKGFLPKDTMPPTYLGSQQRLLFRYKYVYKNQLQYGILGEKDPGEQFFKGAQKNGFDFYSMHLFVRNVGVVKQLALGDFTVNLGQGLLVYQSLAFRKSVDVMNIKRQAETFRPYNSPGEVNFMRGAAITVGKEKLQLSVFASRRKVSANAVVDSANFEDYISSILTSGFHRTENELNDRYNITQTATGGRLQYKNKQLMLAANGIHYQLSKPLQKQDEPYNQFAFGGDKLTGMSAEFAYTWRNVHAFGEYAMNPGGGKAYVAGLLTSVDPRLDLSLQVRNIDRNYHSLYANAFTESTTPINERGMFFGASLRPLRTIRIDAYADLYSFPWLKFRVDRPSKGKDYVVQFTWKPNKQVEVYTRYRSETKAINYSNTNLPTALTQDVARQNWRTHAVLKVSPAVTLRARTEMVWYDRKGAQAEEGFLVFADMLYKPMMQPLSLNFRLQYFETDDYNSRLYAFENDVLYSFSIPPFYDKGYRGYFNINYDISKSVTAWFRLARTWYTDRTTVGSGNDEILGNHKTDVRFQVLISL</sequence>
<evidence type="ECO:0008006" key="4">
    <source>
        <dbReference type="Google" id="ProtNLM"/>
    </source>
</evidence>
<dbReference type="KEGG" id="fls:GLV81_11805"/>
<protein>
    <recommendedName>
        <fullName evidence="4">Helix-hairpin-helix domain-containing protein</fullName>
    </recommendedName>
</protein>
<evidence type="ECO:0000313" key="3">
    <source>
        <dbReference type="Proteomes" id="UP000426027"/>
    </source>
</evidence>
<accession>A0A6I6H247</accession>
<keyword evidence="1" id="KW-0732">Signal</keyword>
<name>A0A6I6H247_9BACT</name>
<feature type="signal peptide" evidence="1">
    <location>
        <begin position="1"/>
        <end position="19"/>
    </location>
</feature>
<dbReference type="InterPro" id="IPR010994">
    <property type="entry name" value="RuvA_2-like"/>
</dbReference>
<reference evidence="2 3" key="1">
    <citation type="submission" date="2019-11" db="EMBL/GenBank/DDBJ databases">
        <authorList>
            <person name="Im W.T."/>
        </authorList>
    </citation>
    <scope>NUCLEOTIDE SEQUENCE [LARGE SCALE GENOMIC DNA]</scope>
    <source>
        <strain evidence="2 3">SB-02</strain>
    </source>
</reference>
<evidence type="ECO:0000313" key="2">
    <source>
        <dbReference type="EMBL" id="QGW28691.1"/>
    </source>
</evidence>
<proteinExistence type="predicted"/>
<organism evidence="2 3">
    <name type="scientific">Phnomibacter ginsenosidimutans</name>
    <dbReference type="NCBI Taxonomy" id="2676868"/>
    <lineage>
        <taxon>Bacteria</taxon>
        <taxon>Pseudomonadati</taxon>
        <taxon>Bacteroidota</taxon>
        <taxon>Chitinophagia</taxon>
        <taxon>Chitinophagales</taxon>
        <taxon>Chitinophagaceae</taxon>
        <taxon>Phnomibacter</taxon>
    </lineage>
</organism>